<dbReference type="InterPro" id="IPR015590">
    <property type="entry name" value="Aldehyde_DH_dom"/>
</dbReference>
<organism evidence="3 4">
    <name type="scientific">Arcicella aurantiaca</name>
    <dbReference type="NCBI Taxonomy" id="591202"/>
    <lineage>
        <taxon>Bacteria</taxon>
        <taxon>Pseudomonadati</taxon>
        <taxon>Bacteroidota</taxon>
        <taxon>Cytophagia</taxon>
        <taxon>Cytophagales</taxon>
        <taxon>Flectobacillaceae</taxon>
        <taxon>Arcicella</taxon>
    </lineage>
</organism>
<keyword evidence="4" id="KW-1185">Reference proteome</keyword>
<evidence type="ECO:0000256" key="1">
    <source>
        <dbReference type="ARBA" id="ARBA00023002"/>
    </source>
</evidence>
<proteinExistence type="predicted"/>
<dbReference type="AlphaFoldDB" id="A0A316E8T6"/>
<dbReference type="RefSeq" id="WP_109743492.1">
    <property type="nucleotide sequence ID" value="NZ_QGGO01000014.1"/>
</dbReference>
<dbReference type="InterPro" id="IPR016163">
    <property type="entry name" value="Ald_DH_C"/>
</dbReference>
<keyword evidence="1" id="KW-0560">Oxidoreductase</keyword>
<sequence>MNVRNPRTGEFDYEIFPLSLEELESKIYELRQAQDEWQNQTLDFRIETLRAWKNTLEEQKELLIEALTIDTGRNLETQIEVDFLLNSIDQWCDLAKIFFEKPVLGVSSITSLNKEVQFVPYRVIGIVSPSTFPLFYAVLDTIPALLSGCSVIVKPSELTPRFTEVLINSFAELPQMIEVLSFTHGDAETVIGLTKLCDKICFTGAKNSAKDILNVANESLNPVDLELGGKNIAIVTESAEIERATSAIVWGCAFNAGQSCNSIESIYVHRNIYHQFLSRLVGKANLLEYTFPNVENGQIGPIIAEKQVEKINELLADAINKGAIIKAGGRECEILGGGNYCRPTVLINVTPSMKLLKEEHLAPLLPVITFFNADEIAQVNELSFEDSVAIFAGSNDEALQISEKINVKRLTINDIAINSLLPEVNAERFNKFLKQKTLLINNQQEKSNWWY</sequence>
<protein>
    <submittedName>
        <fullName evidence="3">Aldehyde dehydrogenase (NAD+)</fullName>
    </submittedName>
</protein>
<dbReference type="EMBL" id="QGGO01000014">
    <property type="protein sequence ID" value="PWK25143.1"/>
    <property type="molecule type" value="Genomic_DNA"/>
</dbReference>
<gene>
    <name evidence="3" type="ORF">LV89_02769</name>
</gene>
<evidence type="ECO:0000313" key="3">
    <source>
        <dbReference type="EMBL" id="PWK25143.1"/>
    </source>
</evidence>
<evidence type="ECO:0000259" key="2">
    <source>
        <dbReference type="Pfam" id="PF00171"/>
    </source>
</evidence>
<dbReference type="InterPro" id="IPR016162">
    <property type="entry name" value="Ald_DH_N"/>
</dbReference>
<dbReference type="Pfam" id="PF00171">
    <property type="entry name" value="Aldedh"/>
    <property type="match status" value="1"/>
</dbReference>
<dbReference type="OrthoDB" id="9762913at2"/>
<evidence type="ECO:0000313" key="4">
    <source>
        <dbReference type="Proteomes" id="UP000245489"/>
    </source>
</evidence>
<dbReference type="SUPFAM" id="SSF53720">
    <property type="entry name" value="ALDH-like"/>
    <property type="match status" value="1"/>
</dbReference>
<dbReference type="Gene3D" id="3.40.605.10">
    <property type="entry name" value="Aldehyde Dehydrogenase, Chain A, domain 1"/>
    <property type="match status" value="1"/>
</dbReference>
<dbReference type="Proteomes" id="UP000245489">
    <property type="component" value="Unassembled WGS sequence"/>
</dbReference>
<accession>A0A316E8T6</accession>
<dbReference type="GO" id="GO:0016620">
    <property type="term" value="F:oxidoreductase activity, acting on the aldehyde or oxo group of donors, NAD or NADP as acceptor"/>
    <property type="evidence" value="ECO:0007669"/>
    <property type="project" value="InterPro"/>
</dbReference>
<reference evidence="3 4" key="1">
    <citation type="submission" date="2018-05" db="EMBL/GenBank/DDBJ databases">
        <title>Genomic Encyclopedia of Archaeal and Bacterial Type Strains, Phase II (KMG-II): from individual species to whole genera.</title>
        <authorList>
            <person name="Goeker M."/>
        </authorList>
    </citation>
    <scope>NUCLEOTIDE SEQUENCE [LARGE SCALE GENOMIC DNA]</scope>
    <source>
        <strain evidence="3 4">DSM 22214</strain>
    </source>
</reference>
<dbReference type="InterPro" id="IPR016161">
    <property type="entry name" value="Ald_DH/histidinol_DH"/>
</dbReference>
<feature type="domain" description="Aldehyde dehydrogenase" evidence="2">
    <location>
        <begin position="2"/>
        <end position="416"/>
    </location>
</feature>
<name>A0A316E8T6_9BACT</name>
<dbReference type="PANTHER" id="PTHR11699">
    <property type="entry name" value="ALDEHYDE DEHYDROGENASE-RELATED"/>
    <property type="match status" value="1"/>
</dbReference>
<comment type="caution">
    <text evidence="3">The sequence shown here is derived from an EMBL/GenBank/DDBJ whole genome shotgun (WGS) entry which is preliminary data.</text>
</comment>
<dbReference type="Gene3D" id="3.40.309.10">
    <property type="entry name" value="Aldehyde Dehydrogenase, Chain A, domain 2"/>
    <property type="match status" value="1"/>
</dbReference>